<evidence type="ECO:0000313" key="5">
    <source>
        <dbReference type="Proteomes" id="UP000217257"/>
    </source>
</evidence>
<dbReference type="Pfam" id="PF02607">
    <property type="entry name" value="B12-binding_2"/>
    <property type="match status" value="1"/>
</dbReference>
<dbReference type="GO" id="GO:0050667">
    <property type="term" value="P:homocysteine metabolic process"/>
    <property type="evidence" value="ECO:0007669"/>
    <property type="project" value="TreeGrafter"/>
</dbReference>
<dbReference type="KEGG" id="cfus:CYFUS_007184"/>
<evidence type="ECO:0000313" key="4">
    <source>
        <dbReference type="EMBL" id="ATB41714.1"/>
    </source>
</evidence>
<dbReference type="InterPro" id="IPR036724">
    <property type="entry name" value="Cobalamin-bd_sf"/>
</dbReference>
<dbReference type="GO" id="GO:0046872">
    <property type="term" value="F:metal ion binding"/>
    <property type="evidence" value="ECO:0007669"/>
    <property type="project" value="UniProtKB-KW"/>
</dbReference>
<dbReference type="Pfam" id="PF02310">
    <property type="entry name" value="B12-binding"/>
    <property type="match status" value="1"/>
</dbReference>
<dbReference type="GO" id="GO:0008705">
    <property type="term" value="F:methionine synthase activity"/>
    <property type="evidence" value="ECO:0007669"/>
    <property type="project" value="TreeGrafter"/>
</dbReference>
<name>A0A250JCS4_9BACT</name>
<dbReference type="AlphaFoldDB" id="A0A250JCS4"/>
<protein>
    <recommendedName>
        <fullName evidence="3">B12-binding domain-containing protein</fullName>
    </recommendedName>
</protein>
<evidence type="ECO:0000256" key="2">
    <source>
        <dbReference type="ARBA" id="ARBA00023285"/>
    </source>
</evidence>
<dbReference type="GO" id="GO:0031419">
    <property type="term" value="F:cobalamin binding"/>
    <property type="evidence" value="ECO:0007669"/>
    <property type="project" value="InterPro"/>
</dbReference>
<proteinExistence type="predicted"/>
<evidence type="ECO:0000259" key="3">
    <source>
        <dbReference type="PROSITE" id="PS51332"/>
    </source>
</evidence>
<dbReference type="InterPro" id="IPR003759">
    <property type="entry name" value="Cbl-bd_cap"/>
</dbReference>
<dbReference type="GO" id="GO:0046653">
    <property type="term" value="P:tetrahydrofolate metabolic process"/>
    <property type="evidence" value="ECO:0007669"/>
    <property type="project" value="TreeGrafter"/>
</dbReference>
<dbReference type="PANTHER" id="PTHR45833">
    <property type="entry name" value="METHIONINE SYNTHASE"/>
    <property type="match status" value="1"/>
</dbReference>
<dbReference type="PROSITE" id="PS51332">
    <property type="entry name" value="B12_BINDING"/>
    <property type="match status" value="1"/>
</dbReference>
<keyword evidence="2" id="KW-0170">Cobalt</keyword>
<dbReference type="Gene3D" id="1.10.1240.10">
    <property type="entry name" value="Methionine synthase domain"/>
    <property type="match status" value="1"/>
</dbReference>
<gene>
    <name evidence="4" type="ORF">CYFUS_007184</name>
</gene>
<dbReference type="GO" id="GO:0005829">
    <property type="term" value="C:cytosol"/>
    <property type="evidence" value="ECO:0007669"/>
    <property type="project" value="TreeGrafter"/>
</dbReference>
<dbReference type="InterPro" id="IPR036594">
    <property type="entry name" value="Meth_synthase_dom"/>
</dbReference>
<accession>A0A250JCS4</accession>
<evidence type="ECO:0000256" key="1">
    <source>
        <dbReference type="ARBA" id="ARBA00022723"/>
    </source>
</evidence>
<sequence>MEQSQPAELRFLRLLGSYLAEQMAGDLRGTLRLLDEALAQGVSVTELQCQVIQAAQRELGRLWQQGEIGIAQEHRATAVSQVALAHLFSRAQPSPSRGVSVAVACVEGEMHEMPTRLLSDFLELAGFTVMYLGANLPTHSLVGLLERELPDVLALSVTMLFNIPALRRAVAEVRERLDPALPILVGGLAINALPGLAAELGVQSSGPTPAELESAVLRAVARRLH</sequence>
<keyword evidence="1" id="KW-0479">Metal-binding</keyword>
<dbReference type="Proteomes" id="UP000217257">
    <property type="component" value="Chromosome"/>
</dbReference>
<dbReference type="InterPro" id="IPR006158">
    <property type="entry name" value="Cobalamin-bd"/>
</dbReference>
<feature type="domain" description="B12-binding" evidence="3">
    <location>
        <begin position="98"/>
        <end position="225"/>
    </location>
</feature>
<dbReference type="EMBL" id="CP022098">
    <property type="protein sequence ID" value="ATB41714.1"/>
    <property type="molecule type" value="Genomic_DNA"/>
</dbReference>
<reference evidence="4 5" key="1">
    <citation type="submission" date="2017-06" db="EMBL/GenBank/DDBJ databases">
        <title>Sequencing and comparative analysis of myxobacterial genomes.</title>
        <authorList>
            <person name="Rupp O."/>
            <person name="Goesmann A."/>
            <person name="Sogaard-Andersen L."/>
        </authorList>
    </citation>
    <scope>NUCLEOTIDE SEQUENCE [LARGE SCALE GENOMIC DNA]</scope>
    <source>
        <strain evidence="4 5">DSM 52655</strain>
    </source>
</reference>
<organism evidence="4 5">
    <name type="scientific">Cystobacter fuscus</name>
    <dbReference type="NCBI Taxonomy" id="43"/>
    <lineage>
        <taxon>Bacteria</taxon>
        <taxon>Pseudomonadati</taxon>
        <taxon>Myxococcota</taxon>
        <taxon>Myxococcia</taxon>
        <taxon>Myxococcales</taxon>
        <taxon>Cystobacterineae</taxon>
        <taxon>Archangiaceae</taxon>
        <taxon>Cystobacter</taxon>
    </lineage>
</organism>
<dbReference type="RefSeq" id="WP_198316258.1">
    <property type="nucleotide sequence ID" value="NZ_CP022098.1"/>
</dbReference>
<dbReference type="InterPro" id="IPR050554">
    <property type="entry name" value="Met_Synthase/Corrinoid"/>
</dbReference>
<dbReference type="Gene3D" id="3.40.50.280">
    <property type="entry name" value="Cobalamin-binding domain"/>
    <property type="match status" value="1"/>
</dbReference>
<dbReference type="PANTHER" id="PTHR45833:SF1">
    <property type="entry name" value="METHIONINE SYNTHASE"/>
    <property type="match status" value="1"/>
</dbReference>
<dbReference type="SUPFAM" id="SSF52242">
    <property type="entry name" value="Cobalamin (vitamin B12)-binding domain"/>
    <property type="match status" value="1"/>
</dbReference>